<reference evidence="6" key="1">
    <citation type="submission" date="2014-03" db="EMBL/GenBank/DDBJ databases">
        <title>Cloning and expression analysis of gamma-glutamylcysteines synthetase in perennial ryegrass.</title>
        <authorList>
            <person name="Wei S."/>
            <person name="Sun Z."/>
        </authorList>
    </citation>
    <scope>NUCLEOTIDE SEQUENCE</scope>
    <source>
        <strain evidence="6">Race PST-78</strain>
    </source>
</reference>
<feature type="region of interest" description="Disordered" evidence="4">
    <location>
        <begin position="99"/>
        <end position="156"/>
    </location>
</feature>
<evidence type="ECO:0000313" key="6">
    <source>
        <dbReference type="EMBL" id="KNF00351.1"/>
    </source>
</evidence>
<reference evidence="7" key="2">
    <citation type="submission" date="2014-03" db="EMBL/GenBank/DDBJ databases">
        <title>The Genome Sequence of Puccinia striiformis f. sp. tritici PST-78.</title>
        <authorList>
            <consortium name="The Broad Institute Genome Sequencing Platform"/>
            <person name="Cuomo C."/>
            <person name="Hulbert S."/>
            <person name="Chen X."/>
            <person name="Walker B."/>
            <person name="Young S.K."/>
            <person name="Zeng Q."/>
            <person name="Gargeya S."/>
            <person name="Fitzgerald M."/>
            <person name="Haas B."/>
            <person name="Abouelleil A."/>
            <person name="Alvarado L."/>
            <person name="Arachchi H.M."/>
            <person name="Berlin A.M."/>
            <person name="Chapman S.B."/>
            <person name="Goldberg J."/>
            <person name="Griggs A."/>
            <person name="Gujja S."/>
            <person name="Hansen M."/>
            <person name="Howarth C."/>
            <person name="Imamovic A."/>
            <person name="Larimer J."/>
            <person name="McCowan C."/>
            <person name="Montmayeur A."/>
            <person name="Murphy C."/>
            <person name="Neiman D."/>
            <person name="Pearson M."/>
            <person name="Priest M."/>
            <person name="Roberts A."/>
            <person name="Saif S."/>
            <person name="Shea T."/>
            <person name="Sisk P."/>
            <person name="Sykes S."/>
            <person name="Wortman J."/>
            <person name="Nusbaum C."/>
            <person name="Birren B."/>
        </authorList>
    </citation>
    <scope>NUCLEOTIDE SEQUENCE [LARGE SCALE GENOMIC DNA]</scope>
    <source>
        <strain evidence="7">race PST-78</strain>
    </source>
</reference>
<dbReference type="Gene3D" id="3.30.1440.10">
    <property type="match status" value="1"/>
</dbReference>
<dbReference type="SUPFAM" id="SSF55282">
    <property type="entry name" value="RL5-like"/>
    <property type="match status" value="1"/>
</dbReference>
<gene>
    <name evidence="6" type="ORF">PSTG_06523</name>
</gene>
<organism evidence="6 7">
    <name type="scientific">Puccinia striiformis f. sp. tritici PST-78</name>
    <dbReference type="NCBI Taxonomy" id="1165861"/>
    <lineage>
        <taxon>Eukaryota</taxon>
        <taxon>Fungi</taxon>
        <taxon>Dikarya</taxon>
        <taxon>Basidiomycota</taxon>
        <taxon>Pucciniomycotina</taxon>
        <taxon>Pucciniomycetes</taxon>
        <taxon>Pucciniales</taxon>
        <taxon>Pucciniaceae</taxon>
        <taxon>Puccinia</taxon>
    </lineage>
</organism>
<dbReference type="EMBL" id="AJIL01000038">
    <property type="protein sequence ID" value="KNF00352.1"/>
    <property type="molecule type" value="Genomic_DNA"/>
</dbReference>
<dbReference type="GO" id="GO:0005840">
    <property type="term" value="C:ribosome"/>
    <property type="evidence" value="ECO:0007669"/>
    <property type="project" value="UniProtKB-KW"/>
</dbReference>
<accession>A0A0L0VM69</accession>
<evidence type="ECO:0000259" key="5">
    <source>
        <dbReference type="Pfam" id="PF00673"/>
    </source>
</evidence>
<evidence type="ECO:0000256" key="3">
    <source>
        <dbReference type="ARBA" id="ARBA00023274"/>
    </source>
</evidence>
<sequence>MSLRSFLLTSRVIPNPGCKSVGSTTTKRLIQSSSQTRATIADQHEDRGEGLRSQTGQLYNIRPGQLYRSRLAEHYQNQMASDLLYMTYELPAGYALDGTTPHRADGRALTQHPDPMSKLPQWDKEDPYTKNRPPRPPKGGTGALPRRPPSDSSPDNLVRLKKISIDIHVPEAIHTKKELLGAIYLLQLISGQPDRASLSTDQMSKLYKSEGIELSKTRDKSTTFKVRTGMVCGAHVEIRGPRMYEFIDILSTFVLPRVKDFNGFKLPPVDAHRRHTAMVSGVVQIGLPDHAMGLWPGVEESLENWPRKYGMNIHFLTNATGPGASERARALISGFRVPFVRPEDAKLER</sequence>
<evidence type="ECO:0000256" key="1">
    <source>
        <dbReference type="ARBA" id="ARBA00008553"/>
    </source>
</evidence>
<comment type="similarity">
    <text evidence="1">Belongs to the universal ribosomal protein uL5 family.</text>
</comment>
<dbReference type="SMR" id="A0A0L0VM69"/>
<proteinExistence type="inferred from homology"/>
<dbReference type="Proteomes" id="UP000054564">
    <property type="component" value="Unassembled WGS sequence"/>
</dbReference>
<evidence type="ECO:0000256" key="2">
    <source>
        <dbReference type="ARBA" id="ARBA00022980"/>
    </source>
</evidence>
<protein>
    <recommendedName>
        <fullName evidence="5">Large ribosomal subunit protein uL5 C-terminal domain-containing protein</fullName>
    </recommendedName>
</protein>
<dbReference type="GO" id="GO:1990904">
    <property type="term" value="C:ribonucleoprotein complex"/>
    <property type="evidence" value="ECO:0007669"/>
    <property type="project" value="UniProtKB-KW"/>
</dbReference>
<dbReference type="InterPro" id="IPR031309">
    <property type="entry name" value="Ribosomal_uL5_C"/>
</dbReference>
<keyword evidence="2" id="KW-0689">Ribosomal protein</keyword>
<dbReference type="AlphaFoldDB" id="A0A0L0VM69"/>
<evidence type="ECO:0000256" key="4">
    <source>
        <dbReference type="SAM" id="MobiDB-lite"/>
    </source>
</evidence>
<feature type="region of interest" description="Disordered" evidence="4">
    <location>
        <begin position="20"/>
        <end position="56"/>
    </location>
</feature>
<dbReference type="OrthoDB" id="539541at2759"/>
<keyword evidence="7" id="KW-1185">Reference proteome</keyword>
<dbReference type="GO" id="GO:0006412">
    <property type="term" value="P:translation"/>
    <property type="evidence" value="ECO:0007669"/>
    <property type="project" value="InterPro"/>
</dbReference>
<dbReference type="GO" id="GO:0003735">
    <property type="term" value="F:structural constituent of ribosome"/>
    <property type="evidence" value="ECO:0007669"/>
    <property type="project" value="InterPro"/>
</dbReference>
<dbReference type="EMBL" id="AJIL01000038">
    <property type="protein sequence ID" value="KNF00351.1"/>
    <property type="molecule type" value="Genomic_DNA"/>
</dbReference>
<name>A0A0L0VM69_9BASI</name>
<dbReference type="Pfam" id="PF00673">
    <property type="entry name" value="Ribosomal_L5_C"/>
    <property type="match status" value="1"/>
</dbReference>
<evidence type="ECO:0000313" key="7">
    <source>
        <dbReference type="Proteomes" id="UP000054564"/>
    </source>
</evidence>
<keyword evidence="3" id="KW-0687">Ribonucleoprotein</keyword>
<dbReference type="InterPro" id="IPR022803">
    <property type="entry name" value="Ribosomal_uL5_dom_sf"/>
</dbReference>
<dbReference type="PANTHER" id="PTHR11994">
    <property type="entry name" value="60S RIBOSOMAL PROTEIN L11-RELATED"/>
    <property type="match status" value="1"/>
</dbReference>
<feature type="compositionally biased region" description="Polar residues" evidence="4">
    <location>
        <begin position="21"/>
        <end position="38"/>
    </location>
</feature>
<dbReference type="STRING" id="1165861.A0A0L0VM69"/>
<comment type="caution">
    <text evidence="6">The sequence shown here is derived from an EMBL/GenBank/DDBJ whole genome shotgun (WGS) entry which is preliminary data.</text>
</comment>
<dbReference type="InterPro" id="IPR002132">
    <property type="entry name" value="Ribosomal_uL5"/>
</dbReference>
<feature type="domain" description="Large ribosomal subunit protein uL5 C-terminal" evidence="5">
    <location>
        <begin position="232"/>
        <end position="339"/>
    </location>
</feature>